<feature type="compositionally biased region" description="Basic residues" evidence="1">
    <location>
        <begin position="20"/>
        <end position="32"/>
    </location>
</feature>
<dbReference type="AlphaFoldDB" id="A0A426X292"/>
<evidence type="ECO:0000313" key="2">
    <source>
        <dbReference type="EMBL" id="RRT33583.1"/>
    </source>
</evidence>
<proteinExistence type="predicted"/>
<organism evidence="2 3">
    <name type="scientific">Ensete ventricosum</name>
    <name type="common">Abyssinian banana</name>
    <name type="synonym">Musa ensete</name>
    <dbReference type="NCBI Taxonomy" id="4639"/>
    <lineage>
        <taxon>Eukaryota</taxon>
        <taxon>Viridiplantae</taxon>
        <taxon>Streptophyta</taxon>
        <taxon>Embryophyta</taxon>
        <taxon>Tracheophyta</taxon>
        <taxon>Spermatophyta</taxon>
        <taxon>Magnoliopsida</taxon>
        <taxon>Liliopsida</taxon>
        <taxon>Zingiberales</taxon>
        <taxon>Musaceae</taxon>
        <taxon>Ensete</taxon>
    </lineage>
</organism>
<name>A0A426X292_ENSVE</name>
<comment type="caution">
    <text evidence="2">The sequence shown here is derived from an EMBL/GenBank/DDBJ whole genome shotgun (WGS) entry which is preliminary data.</text>
</comment>
<gene>
    <name evidence="2" type="ORF">B296_00018068</name>
</gene>
<dbReference type="Proteomes" id="UP000287651">
    <property type="component" value="Unassembled WGS sequence"/>
</dbReference>
<protein>
    <submittedName>
        <fullName evidence="2">Uncharacterized protein</fullName>
    </submittedName>
</protein>
<evidence type="ECO:0000256" key="1">
    <source>
        <dbReference type="SAM" id="MobiDB-lite"/>
    </source>
</evidence>
<dbReference type="EMBL" id="AMZH03028678">
    <property type="protein sequence ID" value="RRT33583.1"/>
    <property type="molecule type" value="Genomic_DNA"/>
</dbReference>
<feature type="region of interest" description="Disordered" evidence="1">
    <location>
        <begin position="20"/>
        <end position="40"/>
    </location>
</feature>
<accession>A0A426X292</accession>
<reference evidence="2 3" key="1">
    <citation type="journal article" date="2014" name="Agronomy (Basel)">
        <title>A Draft Genome Sequence for Ensete ventricosum, the Drought-Tolerant Tree Against Hunger.</title>
        <authorList>
            <person name="Harrison J."/>
            <person name="Moore K.A."/>
            <person name="Paszkiewicz K."/>
            <person name="Jones T."/>
            <person name="Grant M."/>
            <person name="Ambacheew D."/>
            <person name="Muzemil S."/>
            <person name="Studholme D.J."/>
        </authorList>
    </citation>
    <scope>NUCLEOTIDE SEQUENCE [LARGE SCALE GENOMIC DNA]</scope>
</reference>
<evidence type="ECO:0000313" key="3">
    <source>
        <dbReference type="Proteomes" id="UP000287651"/>
    </source>
</evidence>
<sequence length="180" mass="20002">MRSAIVNKTSMKLGILHEGRRHHLERQPRKRATRSECHGTTEAGLHMKALVISIWGLGMIGAAGEVDCFSAHIRLREPDKSEDKAECKATDCRAMSMAAPWYRRNGTSLKSSIPYSHRARALVVKGAEEVENAKGNSKYHDKVKGQRSRNFIRPVSMGFSKTVESEGLWVDAGVLDQGTK</sequence>